<dbReference type="EMBL" id="GL377581">
    <property type="protein sequence ID" value="EFJ27696.1"/>
    <property type="molecule type" value="Genomic_DNA"/>
</dbReference>
<feature type="compositionally biased region" description="Polar residues" evidence="2">
    <location>
        <begin position="33"/>
        <end position="47"/>
    </location>
</feature>
<accession>D8RJD5</accession>
<protein>
    <recommendedName>
        <fullName evidence="3">RING-type domain-containing protein</fullName>
    </recommendedName>
</protein>
<feature type="region of interest" description="Disordered" evidence="2">
    <location>
        <begin position="233"/>
        <end position="267"/>
    </location>
</feature>
<keyword evidence="1" id="KW-0862">Zinc</keyword>
<name>D8RJD5_SELML</name>
<dbReference type="InterPro" id="IPR001841">
    <property type="entry name" value="Znf_RING"/>
</dbReference>
<dbReference type="KEGG" id="smo:SELMODRAFT_411896"/>
<proteinExistence type="predicted"/>
<sequence>MELEDGEIAPATVSSLSLAAAASAASAAAVDETGSTKSDNAGENEQSPGAAPVVTAWATVTRCASSDRVRSLFGSSQRHSADGTQCSDPGFVELATLRHKELYGVEPPLSRLPIKFLRYCYLEYFGKRIVDYAAVTRSHEHHTENHRRRRAARVAAKKIASTSAAAKKIAATSAAAAKSLSLPFRDVPKRPRTSGKANDLIMPRLKLTIKELRLAEIRCRELEERVKEAEEIKSRARSGGNGGGRSYNPRMVPTPLEELRGRPLGSGFSEEEKRKECPVCFARFSSEGWYRLGSCGHEYHLQCLMLHALCACSCAVCDSEIPLEFYKAIGQEDHRPA</sequence>
<evidence type="ECO:0000313" key="4">
    <source>
        <dbReference type="EMBL" id="EFJ27696.1"/>
    </source>
</evidence>
<dbReference type="GO" id="GO:0008270">
    <property type="term" value="F:zinc ion binding"/>
    <property type="evidence" value="ECO:0007669"/>
    <property type="project" value="UniProtKB-KW"/>
</dbReference>
<feature type="domain" description="RING-type" evidence="3">
    <location>
        <begin position="277"/>
        <end position="318"/>
    </location>
</feature>
<evidence type="ECO:0000256" key="2">
    <source>
        <dbReference type="SAM" id="MobiDB-lite"/>
    </source>
</evidence>
<dbReference type="SUPFAM" id="SSF57850">
    <property type="entry name" value="RING/U-box"/>
    <property type="match status" value="1"/>
</dbReference>
<organism evidence="5">
    <name type="scientific">Selaginella moellendorffii</name>
    <name type="common">Spikemoss</name>
    <dbReference type="NCBI Taxonomy" id="88036"/>
    <lineage>
        <taxon>Eukaryota</taxon>
        <taxon>Viridiplantae</taxon>
        <taxon>Streptophyta</taxon>
        <taxon>Embryophyta</taxon>
        <taxon>Tracheophyta</taxon>
        <taxon>Lycopodiopsida</taxon>
        <taxon>Selaginellales</taxon>
        <taxon>Selaginellaceae</taxon>
        <taxon>Selaginella</taxon>
    </lineage>
</organism>
<gene>
    <name evidence="4" type="ORF">SELMODRAFT_411896</name>
</gene>
<dbReference type="InterPro" id="IPR013083">
    <property type="entry name" value="Znf_RING/FYVE/PHD"/>
</dbReference>
<keyword evidence="5" id="KW-1185">Reference proteome</keyword>
<evidence type="ECO:0000256" key="1">
    <source>
        <dbReference type="PROSITE-ProRule" id="PRU00175"/>
    </source>
</evidence>
<reference evidence="4 5" key="1">
    <citation type="journal article" date="2011" name="Science">
        <title>The Selaginella genome identifies genetic changes associated with the evolution of vascular plants.</title>
        <authorList>
            <person name="Banks J.A."/>
            <person name="Nishiyama T."/>
            <person name="Hasebe M."/>
            <person name="Bowman J.L."/>
            <person name="Gribskov M."/>
            <person name="dePamphilis C."/>
            <person name="Albert V.A."/>
            <person name="Aono N."/>
            <person name="Aoyama T."/>
            <person name="Ambrose B.A."/>
            <person name="Ashton N.W."/>
            <person name="Axtell M.J."/>
            <person name="Barker E."/>
            <person name="Barker M.S."/>
            <person name="Bennetzen J.L."/>
            <person name="Bonawitz N.D."/>
            <person name="Chapple C."/>
            <person name="Cheng C."/>
            <person name="Correa L.G."/>
            <person name="Dacre M."/>
            <person name="DeBarry J."/>
            <person name="Dreyer I."/>
            <person name="Elias M."/>
            <person name="Engstrom E.M."/>
            <person name="Estelle M."/>
            <person name="Feng L."/>
            <person name="Finet C."/>
            <person name="Floyd S.K."/>
            <person name="Frommer W.B."/>
            <person name="Fujita T."/>
            <person name="Gramzow L."/>
            <person name="Gutensohn M."/>
            <person name="Harholt J."/>
            <person name="Hattori M."/>
            <person name="Heyl A."/>
            <person name="Hirai T."/>
            <person name="Hiwatashi Y."/>
            <person name="Ishikawa M."/>
            <person name="Iwata M."/>
            <person name="Karol K.G."/>
            <person name="Koehler B."/>
            <person name="Kolukisaoglu U."/>
            <person name="Kubo M."/>
            <person name="Kurata T."/>
            <person name="Lalonde S."/>
            <person name="Li K."/>
            <person name="Li Y."/>
            <person name="Litt A."/>
            <person name="Lyons E."/>
            <person name="Manning G."/>
            <person name="Maruyama T."/>
            <person name="Michael T.P."/>
            <person name="Mikami K."/>
            <person name="Miyazaki S."/>
            <person name="Morinaga S."/>
            <person name="Murata T."/>
            <person name="Mueller-Roeber B."/>
            <person name="Nelson D.R."/>
            <person name="Obara M."/>
            <person name="Oguri Y."/>
            <person name="Olmstead R.G."/>
            <person name="Onodera N."/>
            <person name="Petersen B.L."/>
            <person name="Pils B."/>
            <person name="Prigge M."/>
            <person name="Rensing S.A."/>
            <person name="Riano-Pachon D.M."/>
            <person name="Roberts A.W."/>
            <person name="Sato Y."/>
            <person name="Scheller H.V."/>
            <person name="Schulz B."/>
            <person name="Schulz C."/>
            <person name="Shakirov E.V."/>
            <person name="Shibagaki N."/>
            <person name="Shinohara N."/>
            <person name="Shippen D.E."/>
            <person name="Soerensen I."/>
            <person name="Sotooka R."/>
            <person name="Sugimoto N."/>
            <person name="Sugita M."/>
            <person name="Sumikawa N."/>
            <person name="Tanurdzic M."/>
            <person name="Theissen G."/>
            <person name="Ulvskov P."/>
            <person name="Wakazuki S."/>
            <person name="Weng J.K."/>
            <person name="Willats W.W."/>
            <person name="Wipf D."/>
            <person name="Wolf P.G."/>
            <person name="Yang L."/>
            <person name="Zimmer A.D."/>
            <person name="Zhu Q."/>
            <person name="Mitros T."/>
            <person name="Hellsten U."/>
            <person name="Loque D."/>
            <person name="Otillar R."/>
            <person name="Salamov A."/>
            <person name="Schmutz J."/>
            <person name="Shapiro H."/>
            <person name="Lindquist E."/>
            <person name="Lucas S."/>
            <person name="Rokhsar D."/>
            <person name="Grigoriev I.V."/>
        </authorList>
    </citation>
    <scope>NUCLEOTIDE SEQUENCE [LARGE SCALE GENOMIC DNA]</scope>
</reference>
<dbReference type="Proteomes" id="UP000001514">
    <property type="component" value="Unassembled WGS sequence"/>
</dbReference>
<dbReference type="Gramene" id="EFJ27696">
    <property type="protein sequence ID" value="EFJ27696"/>
    <property type="gene ID" value="SELMODRAFT_411896"/>
</dbReference>
<dbReference type="InParanoid" id="D8RJD5"/>
<dbReference type="AlphaFoldDB" id="D8RJD5"/>
<dbReference type="Gene3D" id="3.30.40.10">
    <property type="entry name" value="Zinc/RING finger domain, C3HC4 (zinc finger)"/>
    <property type="match status" value="1"/>
</dbReference>
<evidence type="ECO:0000313" key="5">
    <source>
        <dbReference type="Proteomes" id="UP000001514"/>
    </source>
</evidence>
<dbReference type="HOGENOM" id="CLU_848367_0_0_1"/>
<evidence type="ECO:0000259" key="3">
    <source>
        <dbReference type="PROSITE" id="PS50089"/>
    </source>
</evidence>
<feature type="region of interest" description="Disordered" evidence="2">
    <location>
        <begin position="30"/>
        <end position="51"/>
    </location>
</feature>
<keyword evidence="1" id="KW-0479">Metal-binding</keyword>
<keyword evidence="1" id="KW-0863">Zinc-finger</keyword>
<dbReference type="PROSITE" id="PS50089">
    <property type="entry name" value="ZF_RING_2"/>
    <property type="match status" value="1"/>
</dbReference>